<dbReference type="AlphaFoldDB" id="A0A2W5NRU0"/>
<sequence>MEDTMYLAAAASSISHLPANPLRRLFERLTGDRAQSAACAVEIGLVQRRLIALRGSAPTWHPLHLRRTVDRTVAEPLRSILPQMRSSGARQVSAALAALAKVGVYESSIEDIDHAALLLASVAPERRSA</sequence>
<comment type="caution">
    <text evidence="1">The sequence shown here is derived from an EMBL/GenBank/DDBJ whole genome shotgun (WGS) entry which is preliminary data.</text>
</comment>
<accession>A0A2W5NRU0</accession>
<gene>
    <name evidence="1" type="ORF">DI555_06565</name>
</gene>
<protein>
    <submittedName>
        <fullName evidence="1">Uncharacterized protein</fullName>
    </submittedName>
</protein>
<dbReference type="Proteomes" id="UP000249082">
    <property type="component" value="Unassembled WGS sequence"/>
</dbReference>
<name>A0A2W5NRU0_9SPHN</name>
<evidence type="ECO:0000313" key="1">
    <source>
        <dbReference type="EMBL" id="PZQ56272.1"/>
    </source>
</evidence>
<proteinExistence type="predicted"/>
<organism evidence="1 2">
    <name type="scientific">Novosphingobium pentaromativorans</name>
    <dbReference type="NCBI Taxonomy" id="205844"/>
    <lineage>
        <taxon>Bacteria</taxon>
        <taxon>Pseudomonadati</taxon>
        <taxon>Pseudomonadota</taxon>
        <taxon>Alphaproteobacteria</taxon>
        <taxon>Sphingomonadales</taxon>
        <taxon>Sphingomonadaceae</taxon>
        <taxon>Novosphingobium</taxon>
    </lineage>
</organism>
<reference evidence="1 2" key="1">
    <citation type="submission" date="2017-08" db="EMBL/GenBank/DDBJ databases">
        <title>Infants hospitalized years apart are colonized by the same room-sourced microbial strains.</title>
        <authorList>
            <person name="Brooks B."/>
            <person name="Olm M.R."/>
            <person name="Firek B.A."/>
            <person name="Baker R."/>
            <person name="Thomas B.C."/>
            <person name="Morowitz M.J."/>
            <person name="Banfield J.F."/>
        </authorList>
    </citation>
    <scope>NUCLEOTIDE SEQUENCE [LARGE SCALE GENOMIC DNA]</scope>
    <source>
        <strain evidence="1">S2_005_002_R2_33</strain>
    </source>
</reference>
<dbReference type="EMBL" id="QFPX01000004">
    <property type="protein sequence ID" value="PZQ56272.1"/>
    <property type="molecule type" value="Genomic_DNA"/>
</dbReference>
<evidence type="ECO:0000313" key="2">
    <source>
        <dbReference type="Proteomes" id="UP000249082"/>
    </source>
</evidence>